<dbReference type="AlphaFoldDB" id="A0AAW8JKQ6"/>
<keyword evidence="2" id="KW-0238">DNA-binding</keyword>
<dbReference type="SUPFAM" id="SSF46689">
    <property type="entry name" value="Homeodomain-like"/>
    <property type="match status" value="2"/>
</dbReference>
<dbReference type="PANTHER" id="PTHR46796:SF12">
    <property type="entry name" value="HTH-TYPE DNA-BINDING TRANSCRIPTIONAL ACTIVATOR EUTR"/>
    <property type="match status" value="1"/>
</dbReference>
<organism evidence="5 6">
    <name type="scientific">Acinetobacter gerneri</name>
    <dbReference type="NCBI Taxonomy" id="202952"/>
    <lineage>
        <taxon>Bacteria</taxon>
        <taxon>Pseudomonadati</taxon>
        <taxon>Pseudomonadota</taxon>
        <taxon>Gammaproteobacteria</taxon>
        <taxon>Moraxellales</taxon>
        <taxon>Moraxellaceae</taxon>
        <taxon>Acinetobacter</taxon>
    </lineage>
</organism>
<dbReference type="InterPro" id="IPR018060">
    <property type="entry name" value="HTH_AraC"/>
</dbReference>
<dbReference type="RefSeq" id="WP_308956603.1">
    <property type="nucleotide sequence ID" value="NZ_JAVICY010000019.1"/>
</dbReference>
<dbReference type="PROSITE" id="PS01124">
    <property type="entry name" value="HTH_ARAC_FAMILY_2"/>
    <property type="match status" value="1"/>
</dbReference>
<name>A0AAW8JKQ6_9GAMM</name>
<dbReference type="InterPro" id="IPR035418">
    <property type="entry name" value="AraC-bd_2"/>
</dbReference>
<keyword evidence="1" id="KW-0805">Transcription regulation</keyword>
<reference evidence="5" key="1">
    <citation type="submission" date="2023-08" db="EMBL/GenBank/DDBJ databases">
        <title>Emergence of clinically-relevant ST2 carbapenem-resistant Acinetobacter baumannii strains in hospital sewages in Zhejiang, East of China.</title>
        <authorList>
            <person name="Kaichao C."/>
            <person name="Zhang R."/>
        </authorList>
    </citation>
    <scope>NUCLEOTIDE SEQUENCE</scope>
    <source>
        <strain evidence="5">M-SY-60</strain>
    </source>
</reference>
<dbReference type="Pfam" id="PF12833">
    <property type="entry name" value="HTH_18"/>
    <property type="match status" value="1"/>
</dbReference>
<sequence length="339" mass="39270">MRADKALENLSHYLMAHDLFNEQSLIFRNQDLNETQSCVADIFKPHDLKACNAKIQSTSSMYHMNCGNLSISRLEYGMDVVIEPDCLEKFYLIQIPIVGHAQIEFQNEKFVSYSQLGSIISPDLPIRMTWAACSPQITLKIPKQNFLQHCRQHLPESQQNALIFDPKLDLNSTNSLYFFQLYQNLLDSTIYENHPLNHPLVSKEFESNLYNALIYGQQHNLSSQFLRADKNIISPYFVKNTQEFIEAHIHEALSIELLAEHAGVSVRTLFLGFKKFLGTTPMAYLKEQRFQNAHLDLIRSEHLSITEIAFKWGFTHLGRFSQEYKQRFGHLPSSIKRKI</sequence>
<dbReference type="GO" id="GO:0043565">
    <property type="term" value="F:sequence-specific DNA binding"/>
    <property type="evidence" value="ECO:0007669"/>
    <property type="project" value="InterPro"/>
</dbReference>
<accession>A0AAW8JKQ6</accession>
<protein>
    <submittedName>
        <fullName evidence="5">AraC family transcriptional regulator</fullName>
    </submittedName>
</protein>
<dbReference type="InterPro" id="IPR009057">
    <property type="entry name" value="Homeodomain-like_sf"/>
</dbReference>
<comment type="caution">
    <text evidence="5">The sequence shown here is derived from an EMBL/GenBank/DDBJ whole genome shotgun (WGS) entry which is preliminary data.</text>
</comment>
<evidence type="ECO:0000259" key="4">
    <source>
        <dbReference type="PROSITE" id="PS01124"/>
    </source>
</evidence>
<dbReference type="Pfam" id="PF14525">
    <property type="entry name" value="AraC_binding_2"/>
    <property type="match status" value="1"/>
</dbReference>
<dbReference type="InterPro" id="IPR050204">
    <property type="entry name" value="AraC_XylS_family_regulators"/>
</dbReference>
<feature type="domain" description="HTH araC/xylS-type" evidence="4">
    <location>
        <begin position="239"/>
        <end position="338"/>
    </location>
</feature>
<evidence type="ECO:0000256" key="2">
    <source>
        <dbReference type="ARBA" id="ARBA00023125"/>
    </source>
</evidence>
<dbReference type="EMBL" id="JAVIDA010000016">
    <property type="protein sequence ID" value="MDQ9072171.1"/>
    <property type="molecule type" value="Genomic_DNA"/>
</dbReference>
<dbReference type="SMART" id="SM00342">
    <property type="entry name" value="HTH_ARAC"/>
    <property type="match status" value="1"/>
</dbReference>
<evidence type="ECO:0000256" key="1">
    <source>
        <dbReference type="ARBA" id="ARBA00023015"/>
    </source>
</evidence>
<evidence type="ECO:0000256" key="3">
    <source>
        <dbReference type="ARBA" id="ARBA00023163"/>
    </source>
</evidence>
<gene>
    <name evidence="5" type="ORF">RFH51_11950</name>
</gene>
<keyword evidence="3" id="KW-0804">Transcription</keyword>
<proteinExistence type="predicted"/>
<dbReference type="Gene3D" id="1.10.10.60">
    <property type="entry name" value="Homeodomain-like"/>
    <property type="match status" value="1"/>
</dbReference>
<dbReference type="GO" id="GO:0003700">
    <property type="term" value="F:DNA-binding transcription factor activity"/>
    <property type="evidence" value="ECO:0007669"/>
    <property type="project" value="InterPro"/>
</dbReference>
<dbReference type="PANTHER" id="PTHR46796">
    <property type="entry name" value="HTH-TYPE TRANSCRIPTIONAL ACTIVATOR RHAS-RELATED"/>
    <property type="match status" value="1"/>
</dbReference>
<dbReference type="Proteomes" id="UP001243195">
    <property type="component" value="Unassembled WGS sequence"/>
</dbReference>
<evidence type="ECO:0000313" key="6">
    <source>
        <dbReference type="Proteomes" id="UP001243195"/>
    </source>
</evidence>
<evidence type="ECO:0000313" key="5">
    <source>
        <dbReference type="EMBL" id="MDQ9072171.1"/>
    </source>
</evidence>